<accession>A0AAV8RQ16</accession>
<keyword evidence="2" id="KW-1185">Reference proteome</keyword>
<name>A0AAV8RQ16_ENSVE</name>
<protein>
    <submittedName>
        <fullName evidence="1">Uncharacterized protein</fullName>
    </submittedName>
</protein>
<proteinExistence type="predicted"/>
<comment type="caution">
    <text evidence="1">The sequence shown here is derived from an EMBL/GenBank/DDBJ whole genome shotgun (WGS) entry which is preliminary data.</text>
</comment>
<evidence type="ECO:0000313" key="2">
    <source>
        <dbReference type="Proteomes" id="UP001222027"/>
    </source>
</evidence>
<reference evidence="1 2" key="1">
    <citation type="submission" date="2022-12" db="EMBL/GenBank/DDBJ databases">
        <title>Chromosome-scale assembly of the Ensete ventricosum genome.</title>
        <authorList>
            <person name="Dussert Y."/>
            <person name="Stocks J."/>
            <person name="Wendawek A."/>
            <person name="Woldeyes F."/>
            <person name="Nichols R.A."/>
            <person name="Borrell J.S."/>
        </authorList>
    </citation>
    <scope>NUCLEOTIDE SEQUENCE [LARGE SCALE GENOMIC DNA]</scope>
    <source>
        <strain evidence="2">cv. Maze</strain>
        <tissue evidence="1">Seeds</tissue>
    </source>
</reference>
<gene>
    <name evidence="1" type="ORF">OPV22_006610</name>
</gene>
<dbReference type="AlphaFoldDB" id="A0AAV8RQ16"/>
<dbReference type="Proteomes" id="UP001222027">
    <property type="component" value="Unassembled WGS sequence"/>
</dbReference>
<sequence length="90" mass="9787">MQSRTEARTWLDPGVEAVSRVFEADLLLGVSTVIMVSASDQGSKPNPPPPEVWVLSDVKKGNDGVTSLRPENTRKRHLALLFSSSRASVI</sequence>
<evidence type="ECO:0000313" key="1">
    <source>
        <dbReference type="EMBL" id="KAJ8505724.1"/>
    </source>
</evidence>
<dbReference type="EMBL" id="JAQQAF010000002">
    <property type="protein sequence ID" value="KAJ8505724.1"/>
    <property type="molecule type" value="Genomic_DNA"/>
</dbReference>
<organism evidence="1 2">
    <name type="scientific">Ensete ventricosum</name>
    <name type="common">Abyssinian banana</name>
    <name type="synonym">Musa ensete</name>
    <dbReference type="NCBI Taxonomy" id="4639"/>
    <lineage>
        <taxon>Eukaryota</taxon>
        <taxon>Viridiplantae</taxon>
        <taxon>Streptophyta</taxon>
        <taxon>Embryophyta</taxon>
        <taxon>Tracheophyta</taxon>
        <taxon>Spermatophyta</taxon>
        <taxon>Magnoliopsida</taxon>
        <taxon>Liliopsida</taxon>
        <taxon>Zingiberales</taxon>
        <taxon>Musaceae</taxon>
        <taxon>Ensete</taxon>
    </lineage>
</organism>